<dbReference type="Proteomes" id="UP001054902">
    <property type="component" value="Unassembled WGS sequence"/>
</dbReference>
<comment type="caution">
    <text evidence="2">The sequence shown here is derived from an EMBL/GenBank/DDBJ whole genome shotgun (WGS) entry which is preliminary data.</text>
</comment>
<feature type="compositionally biased region" description="Basic and acidic residues" evidence="1">
    <location>
        <begin position="608"/>
        <end position="622"/>
    </location>
</feature>
<proteinExistence type="predicted"/>
<feature type="region of interest" description="Disordered" evidence="1">
    <location>
        <begin position="751"/>
        <end position="772"/>
    </location>
</feature>
<feature type="compositionally biased region" description="Basic and acidic residues" evidence="1">
    <location>
        <begin position="384"/>
        <end position="393"/>
    </location>
</feature>
<feature type="region of interest" description="Disordered" evidence="1">
    <location>
        <begin position="508"/>
        <end position="632"/>
    </location>
</feature>
<feature type="region of interest" description="Disordered" evidence="1">
    <location>
        <begin position="300"/>
        <end position="402"/>
    </location>
</feature>
<feature type="compositionally biased region" description="Polar residues" evidence="1">
    <location>
        <begin position="326"/>
        <end position="347"/>
    </location>
</feature>
<feature type="region of interest" description="Disordered" evidence="1">
    <location>
        <begin position="470"/>
        <end position="494"/>
    </location>
</feature>
<dbReference type="AlphaFoldDB" id="A0AAD3HEQ9"/>
<feature type="compositionally biased region" description="Polar residues" evidence="1">
    <location>
        <begin position="524"/>
        <end position="541"/>
    </location>
</feature>
<accession>A0AAD3HEQ9</accession>
<reference evidence="2 3" key="1">
    <citation type="journal article" date="2021" name="Sci. Rep.">
        <title>The genome of the diatom Chaetoceros tenuissimus carries an ancient integrated fragment of an extant virus.</title>
        <authorList>
            <person name="Hongo Y."/>
            <person name="Kimura K."/>
            <person name="Takaki Y."/>
            <person name="Yoshida Y."/>
            <person name="Baba S."/>
            <person name="Kobayashi G."/>
            <person name="Nagasaki K."/>
            <person name="Hano T."/>
            <person name="Tomaru Y."/>
        </authorList>
    </citation>
    <scope>NUCLEOTIDE SEQUENCE [LARGE SCALE GENOMIC DNA]</scope>
    <source>
        <strain evidence="2 3">NIES-3715</strain>
    </source>
</reference>
<organism evidence="2 3">
    <name type="scientific">Chaetoceros tenuissimus</name>
    <dbReference type="NCBI Taxonomy" id="426638"/>
    <lineage>
        <taxon>Eukaryota</taxon>
        <taxon>Sar</taxon>
        <taxon>Stramenopiles</taxon>
        <taxon>Ochrophyta</taxon>
        <taxon>Bacillariophyta</taxon>
        <taxon>Coscinodiscophyceae</taxon>
        <taxon>Chaetocerotophycidae</taxon>
        <taxon>Chaetocerotales</taxon>
        <taxon>Chaetocerotaceae</taxon>
        <taxon>Chaetoceros</taxon>
    </lineage>
</organism>
<evidence type="ECO:0000313" key="3">
    <source>
        <dbReference type="Proteomes" id="UP001054902"/>
    </source>
</evidence>
<feature type="region of interest" description="Disordered" evidence="1">
    <location>
        <begin position="796"/>
        <end position="815"/>
    </location>
</feature>
<feature type="compositionally biased region" description="Low complexity" evidence="1">
    <location>
        <begin position="751"/>
        <end position="762"/>
    </location>
</feature>
<feature type="compositionally biased region" description="Polar residues" evidence="1">
    <location>
        <begin position="559"/>
        <end position="578"/>
    </location>
</feature>
<name>A0AAD3HEQ9_9STRA</name>
<dbReference type="EMBL" id="BLLK01000072">
    <property type="protein sequence ID" value="GFH61187.1"/>
    <property type="molecule type" value="Genomic_DNA"/>
</dbReference>
<feature type="compositionally biased region" description="Basic and acidic residues" evidence="1">
    <location>
        <begin position="300"/>
        <end position="318"/>
    </location>
</feature>
<feature type="compositionally biased region" description="Basic residues" evidence="1">
    <location>
        <begin position="802"/>
        <end position="815"/>
    </location>
</feature>
<sequence length="856" mass="94719">MNQSTPDNEGSVRRARSRLLLLSFLVTPFANPCNVDAAAFSISTSTLNEFAIKRTSTHASSRHASSTATCQYQHCKIQPIAATKSITSTTVSSPSKRISSATTRTSLNLMPSDLEMLADLSILSETSLSSTTLSSAAGAIPITTQPQLFTPLLEIMQVFSDCLIAVTGMQVWQERNRLALSTIQKTVESNSVKKSVMSMLFNSPKHQVSAVMSHVSPFEKRKHAQVANTTAVFMPTFFSGGNGGRNNTDSDQDVEDELEKELRDIKSMLNPDQVDGKISLESVIEENKVDEEKLEKDVQIPEKLEEKRKEPSFMKAKDIDEDNESDQFISKISSPTKELDVNLTSNNEDMEIPSKESLPTLKRSKKSAKVTEPKIESESSSVQEKVHVAEPKIENNSSSVKDEVKEAMDNVKEIMSELSNLKSTYTEIPNDDEAVEDSQNFVVKNNGQSTLLDIPDIKNESNADEILKKSSAHEETVTPIKIPEIPVPQVPVDSLPKEANEGIQLSELEQEVDSPPFFLEEVAPNTNEINFDSSNYAVTSKDTSDNQDSKQLEDINVEPDSNVTPTSIPTKPASTSMDTDVPKKEPTTKLPTTESSEDSSIKIPTGDSKSKLDVEDITKDIKTNSPKVTMEKQALHAKPVDEDMAWSEITTTANVNDDFKMAQGLAEAAYHAELEKQSKKGEKRKVPFVLQDQVKKDMDMVREYAIEKKVMPDVAKAAYEAREASELLRKLTEKERQKKFDSIQFNDPRLKSSSLRRSSSGSIPLETSDTTDLISEEETEVVEIADIMEEATSIATKEKKNDKKKSKKTRKKGTFSITSKKKSTFSMAKKPSVVLAAAVFVIGRRALSLWLGQGFM</sequence>
<protein>
    <submittedName>
        <fullName evidence="2">Uncharacterized protein</fullName>
    </submittedName>
</protein>
<keyword evidence="3" id="KW-1185">Reference proteome</keyword>
<feature type="compositionally biased region" description="Basic and acidic residues" evidence="1">
    <location>
        <begin position="542"/>
        <end position="553"/>
    </location>
</feature>
<evidence type="ECO:0000256" key="1">
    <source>
        <dbReference type="SAM" id="MobiDB-lite"/>
    </source>
</evidence>
<gene>
    <name evidence="2" type="ORF">CTEN210_17663</name>
</gene>
<evidence type="ECO:0000313" key="2">
    <source>
        <dbReference type="EMBL" id="GFH61187.1"/>
    </source>
</evidence>